<comment type="caution">
    <text evidence="4">The sequence shown here is derived from an EMBL/GenBank/DDBJ whole genome shotgun (WGS) entry which is preliminary data.</text>
</comment>
<dbReference type="GO" id="GO:0016810">
    <property type="term" value="F:hydrolase activity, acting on carbon-nitrogen (but not peptide) bonds"/>
    <property type="evidence" value="ECO:0007669"/>
    <property type="project" value="InterPro"/>
</dbReference>
<accession>A0A226HDI4</accession>
<dbReference type="SUPFAM" id="SSF88713">
    <property type="entry name" value="Glycoside hydrolase/deacetylase"/>
    <property type="match status" value="1"/>
</dbReference>
<evidence type="ECO:0000256" key="2">
    <source>
        <dbReference type="ARBA" id="ARBA00022729"/>
    </source>
</evidence>
<dbReference type="GO" id="GO:0005576">
    <property type="term" value="C:extracellular region"/>
    <property type="evidence" value="ECO:0007669"/>
    <property type="project" value="UniProtKB-SubCell"/>
</dbReference>
<protein>
    <recommendedName>
        <fullName evidence="3">NodB homology domain-containing protein</fullName>
    </recommendedName>
</protein>
<dbReference type="AlphaFoldDB" id="A0A226HDI4"/>
<feature type="domain" description="NodB homology" evidence="3">
    <location>
        <begin position="49"/>
        <end position="282"/>
    </location>
</feature>
<dbReference type="Pfam" id="PF01522">
    <property type="entry name" value="Polysacc_deac_1"/>
    <property type="match status" value="2"/>
</dbReference>
<dbReference type="CDD" id="cd10918">
    <property type="entry name" value="CE4_NodB_like_5s_6s"/>
    <property type="match status" value="1"/>
</dbReference>
<comment type="subcellular location">
    <subcellularLocation>
        <location evidence="1">Secreted</location>
    </subcellularLocation>
</comment>
<dbReference type="Gene3D" id="3.20.20.370">
    <property type="entry name" value="Glycoside hydrolase/deacetylase"/>
    <property type="match status" value="1"/>
</dbReference>
<dbReference type="InterPro" id="IPR002509">
    <property type="entry name" value="NODB_dom"/>
</dbReference>
<proteinExistence type="predicted"/>
<name>A0A226HDI4_9FLAO</name>
<keyword evidence="5" id="KW-1185">Reference proteome</keyword>
<reference evidence="4 5" key="1">
    <citation type="submission" date="2016-11" db="EMBL/GenBank/DDBJ databases">
        <title>Whole genomes of Flavobacteriaceae.</title>
        <authorList>
            <person name="Stine C."/>
            <person name="Li C."/>
            <person name="Tadesse D."/>
        </authorList>
    </citation>
    <scope>NUCLEOTIDE SEQUENCE [LARGE SCALE GENOMIC DNA]</scope>
    <source>
        <strain evidence="4 5">DSM 18292</strain>
    </source>
</reference>
<dbReference type="InterPro" id="IPR051398">
    <property type="entry name" value="Polysacch_Deacetylase"/>
</dbReference>
<dbReference type="PROSITE" id="PS51677">
    <property type="entry name" value="NODB"/>
    <property type="match status" value="1"/>
</dbReference>
<dbReference type="Proteomes" id="UP000198345">
    <property type="component" value="Unassembled WGS sequence"/>
</dbReference>
<dbReference type="PANTHER" id="PTHR34216:SF3">
    <property type="entry name" value="POLY-BETA-1,6-N-ACETYL-D-GLUCOSAMINE N-DEACETYLASE"/>
    <property type="match status" value="1"/>
</dbReference>
<keyword evidence="2" id="KW-0732">Signal</keyword>
<evidence type="ECO:0000256" key="1">
    <source>
        <dbReference type="ARBA" id="ARBA00004613"/>
    </source>
</evidence>
<sequence length="282" mass="33374">MYHRVNDIIEDKLGQLTVSVVNFEHQLKYYKEKFQILKLDEDWTSLQKTGFVVTFDDGYADNILNAVPLLEKYQIPATIFVTTLNINTGREFWWDRLFFDYNNCKELFFLPNQEEKVSKSNAIYNNITVQLKQITNDEKEKWFLEFERINQISFSPREEYRSLTIAELELLSKHPLISLGIHTHNHYPLGNLSYAEQKQEILLSLKKLKELEVNFVKYLALPHGSYNAETFRIMAELDLSGVLMANNYYSSNKNRQSKKINRILIPDIKDKVLLRCLKHYDF</sequence>
<dbReference type="PANTHER" id="PTHR34216">
    <property type="match status" value="1"/>
</dbReference>
<gene>
    <name evidence="4" type="ORF">B0A66_10700</name>
</gene>
<dbReference type="InterPro" id="IPR011330">
    <property type="entry name" value="Glyco_hydro/deAcase_b/a-brl"/>
</dbReference>
<evidence type="ECO:0000313" key="5">
    <source>
        <dbReference type="Proteomes" id="UP000198345"/>
    </source>
</evidence>
<dbReference type="EMBL" id="MUGW01000020">
    <property type="protein sequence ID" value="OXA92222.1"/>
    <property type="molecule type" value="Genomic_DNA"/>
</dbReference>
<dbReference type="GO" id="GO:0005975">
    <property type="term" value="P:carbohydrate metabolic process"/>
    <property type="evidence" value="ECO:0007669"/>
    <property type="project" value="InterPro"/>
</dbReference>
<organism evidence="4 5">
    <name type="scientific">Flavobacterium hercynium</name>
    <dbReference type="NCBI Taxonomy" id="387094"/>
    <lineage>
        <taxon>Bacteria</taxon>
        <taxon>Pseudomonadati</taxon>
        <taxon>Bacteroidota</taxon>
        <taxon>Flavobacteriia</taxon>
        <taxon>Flavobacteriales</taxon>
        <taxon>Flavobacteriaceae</taxon>
        <taxon>Flavobacterium</taxon>
    </lineage>
</organism>
<evidence type="ECO:0000259" key="3">
    <source>
        <dbReference type="PROSITE" id="PS51677"/>
    </source>
</evidence>
<evidence type="ECO:0000313" key="4">
    <source>
        <dbReference type="EMBL" id="OXA92222.1"/>
    </source>
</evidence>